<protein>
    <recommendedName>
        <fullName evidence="3">Carrier domain-containing protein</fullName>
    </recommendedName>
</protein>
<dbReference type="PROSITE" id="PS50075">
    <property type="entry name" value="CARRIER"/>
    <property type="match status" value="1"/>
</dbReference>
<dbReference type="InterPro" id="IPR020806">
    <property type="entry name" value="PKS_PP-bd"/>
</dbReference>
<evidence type="ECO:0000313" key="4">
    <source>
        <dbReference type="EMBL" id="AKF05723.1"/>
    </source>
</evidence>
<keyword evidence="5" id="KW-1185">Reference proteome</keyword>
<dbReference type="SMART" id="SM00823">
    <property type="entry name" value="PKS_PP"/>
    <property type="match status" value="1"/>
</dbReference>
<evidence type="ECO:0000259" key="3">
    <source>
        <dbReference type="PROSITE" id="PS50075"/>
    </source>
</evidence>
<dbReference type="Gene3D" id="1.10.1200.10">
    <property type="entry name" value="ACP-like"/>
    <property type="match status" value="1"/>
</dbReference>
<dbReference type="Pfam" id="PF00550">
    <property type="entry name" value="PP-binding"/>
    <property type="match status" value="1"/>
</dbReference>
<accession>A0A0F6W2F6</accession>
<dbReference type="PROSITE" id="PS00012">
    <property type="entry name" value="PHOSPHOPANTETHEINE"/>
    <property type="match status" value="1"/>
</dbReference>
<dbReference type="InterPro" id="IPR036736">
    <property type="entry name" value="ACP-like_sf"/>
</dbReference>
<proteinExistence type="predicted"/>
<feature type="domain" description="Carrier" evidence="3">
    <location>
        <begin position="1"/>
        <end position="76"/>
    </location>
</feature>
<dbReference type="OrthoDB" id="5523836at2"/>
<dbReference type="InterPro" id="IPR006162">
    <property type="entry name" value="Ppantetheine_attach_site"/>
</dbReference>
<dbReference type="EMBL" id="CP011125">
    <property type="protein sequence ID" value="AKF05723.1"/>
    <property type="molecule type" value="Genomic_DNA"/>
</dbReference>
<dbReference type="InterPro" id="IPR009081">
    <property type="entry name" value="PP-bd_ACP"/>
</dbReference>
<dbReference type="Proteomes" id="UP000034883">
    <property type="component" value="Chromosome"/>
</dbReference>
<evidence type="ECO:0000256" key="1">
    <source>
        <dbReference type="ARBA" id="ARBA00022450"/>
    </source>
</evidence>
<organism evidence="4 5">
    <name type="scientific">Sandaracinus amylolyticus</name>
    <dbReference type="NCBI Taxonomy" id="927083"/>
    <lineage>
        <taxon>Bacteria</taxon>
        <taxon>Pseudomonadati</taxon>
        <taxon>Myxococcota</taxon>
        <taxon>Polyangia</taxon>
        <taxon>Polyangiales</taxon>
        <taxon>Sandaracinaceae</taxon>
        <taxon>Sandaracinus</taxon>
    </lineage>
</organism>
<dbReference type="KEGG" id="samy:DB32_002872"/>
<dbReference type="AlphaFoldDB" id="A0A0F6W2F6"/>
<keyword evidence="2" id="KW-0597">Phosphoprotein</keyword>
<evidence type="ECO:0000256" key="2">
    <source>
        <dbReference type="ARBA" id="ARBA00022553"/>
    </source>
</evidence>
<keyword evidence="1" id="KW-0596">Phosphopantetheine</keyword>
<reference evidence="4 5" key="1">
    <citation type="submission" date="2015-03" db="EMBL/GenBank/DDBJ databases">
        <title>Genome assembly of Sandaracinus amylolyticus DSM 53668.</title>
        <authorList>
            <person name="Sharma G."/>
            <person name="Subramanian S."/>
        </authorList>
    </citation>
    <scope>NUCLEOTIDE SEQUENCE [LARGE SCALE GENOMIC DNA]</scope>
    <source>
        <strain evidence="4 5">DSM 53668</strain>
    </source>
</reference>
<dbReference type="SUPFAM" id="SSF47336">
    <property type="entry name" value="ACP-like"/>
    <property type="match status" value="1"/>
</dbReference>
<name>A0A0F6W2F6_9BACT</name>
<sequence length="80" mass="9028">MSDSDLREKLREIIAEVSEVDEIPDETPFKELGIDSMMAIEIVAEVERTFKLSIPEDELKKMTHFTAVYDLVKSKLAAAA</sequence>
<dbReference type="GO" id="GO:0031177">
    <property type="term" value="F:phosphopantetheine binding"/>
    <property type="evidence" value="ECO:0007669"/>
    <property type="project" value="InterPro"/>
</dbReference>
<gene>
    <name evidence="4" type="ORF">DB32_002872</name>
</gene>
<evidence type="ECO:0000313" key="5">
    <source>
        <dbReference type="Proteomes" id="UP000034883"/>
    </source>
</evidence>
<dbReference type="RefSeq" id="WP_053232961.1">
    <property type="nucleotide sequence ID" value="NZ_CP011125.1"/>
</dbReference>
<dbReference type="STRING" id="927083.DB32_002872"/>